<evidence type="ECO:0000256" key="1">
    <source>
        <dbReference type="SAM" id="Phobius"/>
    </source>
</evidence>
<keyword evidence="3" id="KW-1185">Reference proteome</keyword>
<sequence>MERTRVLGILAAVCAGLAAVALVTGLWLGSQAQPVQLLRPAPAAQADLFGGGADVEGPSGTRIGSPQSLIIRNQSVFLPETGADGLRYVDELKLTELGLYPLQFKTVRLLSILTVLGLLALAAALWLGRRWSHKTALRAAPAGR</sequence>
<organism evidence="2 3">
    <name type="scientific">Deinococcus arenicola</name>
    <dbReference type="NCBI Taxonomy" id="2994950"/>
    <lineage>
        <taxon>Bacteria</taxon>
        <taxon>Thermotogati</taxon>
        <taxon>Deinococcota</taxon>
        <taxon>Deinococci</taxon>
        <taxon>Deinococcales</taxon>
        <taxon>Deinococcaceae</taxon>
        <taxon>Deinococcus</taxon>
    </lineage>
</organism>
<keyword evidence="1" id="KW-1133">Transmembrane helix</keyword>
<protein>
    <submittedName>
        <fullName evidence="2">Uncharacterized protein</fullName>
    </submittedName>
</protein>
<feature type="transmembrane region" description="Helical" evidence="1">
    <location>
        <begin position="109"/>
        <end position="128"/>
    </location>
</feature>
<gene>
    <name evidence="2" type="ORF">ORD21_03125</name>
</gene>
<keyword evidence="1" id="KW-0472">Membrane</keyword>
<evidence type="ECO:0000313" key="2">
    <source>
        <dbReference type="EMBL" id="MDV6373588.1"/>
    </source>
</evidence>
<dbReference type="Proteomes" id="UP001276150">
    <property type="component" value="Unassembled WGS sequence"/>
</dbReference>
<name>A0ABU4DMK3_9DEIO</name>
<dbReference type="EMBL" id="JAPMIV010000003">
    <property type="protein sequence ID" value="MDV6373588.1"/>
    <property type="molecule type" value="Genomic_DNA"/>
</dbReference>
<proteinExistence type="predicted"/>
<comment type="caution">
    <text evidence="2">The sequence shown here is derived from an EMBL/GenBank/DDBJ whole genome shotgun (WGS) entry which is preliminary data.</text>
</comment>
<reference evidence="2 3" key="1">
    <citation type="submission" date="2022-11" db="EMBL/GenBank/DDBJ databases">
        <title>Deinococcus ZS9-10, Low Temperature and Draught-tolerating, UV-resistant Bacteria from Continental Antarctica.</title>
        <authorList>
            <person name="Cheng L."/>
        </authorList>
    </citation>
    <scope>NUCLEOTIDE SEQUENCE [LARGE SCALE GENOMIC DNA]</scope>
    <source>
        <strain evidence="2 3">ZS9-10</strain>
    </source>
</reference>
<accession>A0ABU4DMK3</accession>
<dbReference type="RefSeq" id="WP_317638897.1">
    <property type="nucleotide sequence ID" value="NZ_JAPMIV010000003.1"/>
</dbReference>
<keyword evidence="1" id="KW-0812">Transmembrane</keyword>
<evidence type="ECO:0000313" key="3">
    <source>
        <dbReference type="Proteomes" id="UP001276150"/>
    </source>
</evidence>